<evidence type="ECO:0000256" key="5">
    <source>
        <dbReference type="ARBA" id="ARBA00022448"/>
    </source>
</evidence>
<dbReference type="SMART" id="SM00382">
    <property type="entry name" value="AAA"/>
    <property type="match status" value="1"/>
</dbReference>
<comment type="similarity">
    <text evidence="4 16">Belongs to the GSP E family.</text>
</comment>
<evidence type="ECO:0000256" key="17">
    <source>
        <dbReference type="SAM" id="MobiDB-lite"/>
    </source>
</evidence>
<protein>
    <recommendedName>
        <fullName evidence="16">Type II secretion system protein E</fullName>
        <shortName evidence="16">T2SS protein E</shortName>
    </recommendedName>
    <alternativeName>
        <fullName evidence="16">Type II traffic warden ATPase</fullName>
    </alternativeName>
</protein>
<evidence type="ECO:0000256" key="15">
    <source>
        <dbReference type="ARBA" id="ARBA00034006"/>
    </source>
</evidence>
<dbReference type="SUPFAM" id="SSF52540">
    <property type="entry name" value="P-loop containing nucleoside triphosphate hydrolases"/>
    <property type="match status" value="1"/>
</dbReference>
<dbReference type="GO" id="GO:0005886">
    <property type="term" value="C:plasma membrane"/>
    <property type="evidence" value="ECO:0007669"/>
    <property type="project" value="UniProtKB-SubCell"/>
</dbReference>
<feature type="compositionally biased region" description="Basic and acidic residues" evidence="17">
    <location>
        <begin position="19"/>
        <end position="36"/>
    </location>
</feature>
<dbReference type="InterPro" id="IPR001482">
    <property type="entry name" value="T2SS/T4SS_dom"/>
</dbReference>
<keyword evidence="12 16" id="KW-0653">Protein transport</keyword>
<keyword evidence="14" id="KW-0472">Membrane</keyword>
<feature type="compositionally biased region" description="Polar residues" evidence="17">
    <location>
        <begin position="1"/>
        <end position="13"/>
    </location>
</feature>
<dbReference type="GO" id="GO:0008564">
    <property type="term" value="F:protein-exporting ATPase activity"/>
    <property type="evidence" value="ECO:0007669"/>
    <property type="project" value="UniProtKB-EC"/>
</dbReference>
<comment type="subcellular location">
    <subcellularLocation>
        <location evidence="3 16">Cell inner membrane</location>
    </subcellularLocation>
</comment>
<dbReference type="GO" id="GO:0015627">
    <property type="term" value="C:type II protein secretion system complex"/>
    <property type="evidence" value="ECO:0007669"/>
    <property type="project" value="UniProtKB-UniRule"/>
</dbReference>
<evidence type="ECO:0000256" key="2">
    <source>
        <dbReference type="ARBA" id="ARBA00003288"/>
    </source>
</evidence>
<dbReference type="KEGG" id="sbk:SHEWBE_0376"/>
<proteinExistence type="inferred from homology"/>
<feature type="domain" description="Bacterial type II secretion system protein E" evidence="18">
    <location>
        <begin position="345"/>
        <end position="359"/>
    </location>
</feature>
<keyword evidence="6" id="KW-1003">Cell membrane</keyword>
<feature type="region of interest" description="Disordered" evidence="17">
    <location>
        <begin position="1"/>
        <end position="36"/>
    </location>
</feature>
<evidence type="ECO:0000256" key="10">
    <source>
        <dbReference type="ARBA" id="ARBA00022833"/>
    </source>
</evidence>
<keyword evidence="10" id="KW-0862">Zinc</keyword>
<evidence type="ECO:0000256" key="16">
    <source>
        <dbReference type="RuleBase" id="RU366070"/>
    </source>
</evidence>
<evidence type="ECO:0000313" key="20">
    <source>
        <dbReference type="Proteomes" id="UP000250123"/>
    </source>
</evidence>
<organism evidence="19 20">
    <name type="scientific">Shewanella benthica</name>
    <dbReference type="NCBI Taxonomy" id="43661"/>
    <lineage>
        <taxon>Bacteria</taxon>
        <taxon>Pseudomonadati</taxon>
        <taxon>Pseudomonadota</taxon>
        <taxon>Gammaproteobacteria</taxon>
        <taxon>Alteromonadales</taxon>
        <taxon>Shewanellaceae</taxon>
        <taxon>Shewanella</taxon>
    </lineage>
</organism>
<dbReference type="FunFam" id="3.40.50.300:FF:000398">
    <property type="entry name" value="Type IV pilus assembly ATPase PilB"/>
    <property type="match status" value="1"/>
</dbReference>
<name>A0A330LWX1_9GAMM</name>
<evidence type="ECO:0000256" key="14">
    <source>
        <dbReference type="ARBA" id="ARBA00023136"/>
    </source>
</evidence>
<dbReference type="GO" id="GO:0016887">
    <property type="term" value="F:ATP hydrolysis activity"/>
    <property type="evidence" value="ECO:0007669"/>
    <property type="project" value="TreeGrafter"/>
</dbReference>
<dbReference type="InterPro" id="IPR013369">
    <property type="entry name" value="T2SS_GspE"/>
</dbReference>
<evidence type="ECO:0000256" key="4">
    <source>
        <dbReference type="ARBA" id="ARBA00006611"/>
    </source>
</evidence>
<dbReference type="InterPro" id="IPR003593">
    <property type="entry name" value="AAA+_ATPase"/>
</dbReference>
<evidence type="ECO:0000256" key="13">
    <source>
        <dbReference type="ARBA" id="ARBA00022967"/>
    </source>
</evidence>
<evidence type="ECO:0000256" key="7">
    <source>
        <dbReference type="ARBA" id="ARBA00022519"/>
    </source>
</evidence>
<dbReference type="GO" id="GO:0046872">
    <property type="term" value="F:metal ion binding"/>
    <property type="evidence" value="ECO:0007669"/>
    <property type="project" value="UniProtKB-KW"/>
</dbReference>
<comment type="function">
    <text evidence="2 16">ATPase component of the type II secretion system required for the energy-dependent secretion of extracellular factors such as proteases and toxins from the periplasm. Acts as a molecular motor to provide the energy that is required for assembly of the pseudopilus and the extrusion of substrates generated in the cytoplasm.</text>
</comment>
<dbReference type="PROSITE" id="PS00662">
    <property type="entry name" value="T2SP_E"/>
    <property type="match status" value="1"/>
</dbReference>
<dbReference type="Gene3D" id="3.30.450.90">
    <property type="match status" value="1"/>
</dbReference>
<dbReference type="PANTHER" id="PTHR30258:SF27">
    <property type="entry name" value="BACTERIOPHAGE ADSORPTION PROTEIN B-RELATED"/>
    <property type="match status" value="1"/>
</dbReference>
<evidence type="ECO:0000256" key="1">
    <source>
        <dbReference type="ARBA" id="ARBA00001947"/>
    </source>
</evidence>
<dbReference type="Proteomes" id="UP000250123">
    <property type="component" value="Chromosome SHEWBE"/>
</dbReference>
<keyword evidence="13" id="KW-1278">Translocase</keyword>
<dbReference type="InterPro" id="IPR027417">
    <property type="entry name" value="P-loop_NTPase"/>
</dbReference>
<dbReference type="PANTHER" id="PTHR30258">
    <property type="entry name" value="TYPE II SECRETION SYSTEM PROTEIN GSPE-RELATED"/>
    <property type="match status" value="1"/>
</dbReference>
<keyword evidence="8" id="KW-0479">Metal-binding</keyword>
<sequence>MPMSNTQPPQSDELTLVSDEVRQDAENDRDEEFRSDSRERLPFAFSHRFDVVIDTCVDGALTLYHTAATPLAALLEVRRYTGRELPLVQLVPAEFEARLTQAYQANSSEAQQLMENIGNEMDLYTLAEELPQTEDLLEGDDDAPIIKLINALLSEAIKEEASDIHIETYEKQLIIRFRVDGMLKEVLKPNRKLSSLLVSRIKVMARLDIAEKRVPQDGRISLRIGGRAVDVRVSTMPSSHGERVVLRLLDKNTGNLDLIQLGMTELIRLQFDELIRKPHGIILVTGPTGSGKSTTLYAGLSTLNSKETNILTVEDPIEYELEGVGQTQVNTKIDMTFARGLRAILRQDPDVVMIGEIRDLETAQIAVQASLTGHMVLSTLHTNTASGSITRLQDMGVEPFLVSSSLLGVLAQRLIRTLCIECKSEHVPDQSERKLLGMSEDDQRVIYRAEGCKSCGNNGYRGRTGIHELLIVTDEVRELIHTGRGELAIEKLIRQTTPSIRHDGMSKVLAGKTTLEEVLRVTREE</sequence>
<keyword evidence="11 16" id="KW-0067">ATP-binding</keyword>
<dbReference type="Gene3D" id="3.40.50.300">
    <property type="entry name" value="P-loop containing nucleotide triphosphate hydrolases"/>
    <property type="match status" value="1"/>
</dbReference>
<dbReference type="InterPro" id="IPR037257">
    <property type="entry name" value="T2SS_E_N_sf"/>
</dbReference>
<dbReference type="NCBIfam" id="TIGR02533">
    <property type="entry name" value="type_II_gspE"/>
    <property type="match status" value="1"/>
</dbReference>
<dbReference type="EMBL" id="LS483452">
    <property type="protein sequence ID" value="SQH74365.1"/>
    <property type="molecule type" value="Genomic_DNA"/>
</dbReference>
<dbReference type="AlphaFoldDB" id="A0A330LWX1"/>
<evidence type="ECO:0000256" key="3">
    <source>
        <dbReference type="ARBA" id="ARBA00004533"/>
    </source>
</evidence>
<dbReference type="GO" id="GO:0005524">
    <property type="term" value="F:ATP binding"/>
    <property type="evidence" value="ECO:0007669"/>
    <property type="project" value="UniProtKB-UniRule"/>
</dbReference>
<comment type="cofactor">
    <cofactor evidence="1">
        <name>Zn(2+)</name>
        <dbReference type="ChEBI" id="CHEBI:29105"/>
    </cofactor>
</comment>
<evidence type="ECO:0000256" key="6">
    <source>
        <dbReference type="ARBA" id="ARBA00022475"/>
    </source>
</evidence>
<evidence type="ECO:0000259" key="18">
    <source>
        <dbReference type="PROSITE" id="PS00662"/>
    </source>
</evidence>
<accession>A0A330LWX1</accession>
<comment type="catalytic activity">
    <reaction evidence="15">
        <text>ATP + H2O + cellular proteinSide 1 = ADP + phosphate + cellular proteinSide 2.</text>
        <dbReference type="EC" id="7.4.2.8"/>
    </reaction>
</comment>
<gene>
    <name evidence="19" type="primary">gspE</name>
    <name evidence="19" type="ORF">SHEWBE_0376</name>
</gene>
<dbReference type="CDD" id="cd01129">
    <property type="entry name" value="PulE-GspE-like"/>
    <property type="match status" value="1"/>
</dbReference>
<keyword evidence="5 16" id="KW-0813">Transport</keyword>
<dbReference type="FunFam" id="3.30.450.90:FF:000001">
    <property type="entry name" value="Type II secretion system ATPase GspE"/>
    <property type="match status" value="1"/>
</dbReference>
<evidence type="ECO:0000313" key="19">
    <source>
        <dbReference type="EMBL" id="SQH74365.1"/>
    </source>
</evidence>
<keyword evidence="9 16" id="KW-0547">Nucleotide-binding</keyword>
<dbReference type="Pfam" id="PF00437">
    <property type="entry name" value="T2SSE"/>
    <property type="match status" value="1"/>
</dbReference>
<dbReference type="GO" id="GO:0015628">
    <property type="term" value="P:protein secretion by the type II secretion system"/>
    <property type="evidence" value="ECO:0007669"/>
    <property type="project" value="UniProtKB-UniRule"/>
</dbReference>
<evidence type="ECO:0000256" key="11">
    <source>
        <dbReference type="ARBA" id="ARBA00022840"/>
    </source>
</evidence>
<evidence type="ECO:0000256" key="9">
    <source>
        <dbReference type="ARBA" id="ARBA00022741"/>
    </source>
</evidence>
<dbReference type="SUPFAM" id="SSF160246">
    <property type="entry name" value="EspE N-terminal domain-like"/>
    <property type="match status" value="1"/>
</dbReference>
<dbReference type="Pfam" id="PF22341">
    <property type="entry name" value="GSPE_N1E"/>
    <property type="match status" value="1"/>
</dbReference>
<reference evidence="20" key="1">
    <citation type="submission" date="2018-06" db="EMBL/GenBank/DDBJ databases">
        <authorList>
            <person name="Cea G.-C."/>
            <person name="William W."/>
        </authorList>
    </citation>
    <scope>NUCLEOTIDE SEQUENCE [LARGE SCALE GENOMIC DNA]</scope>
    <source>
        <strain evidence="20">DB21MT-2</strain>
    </source>
</reference>
<evidence type="ECO:0000256" key="12">
    <source>
        <dbReference type="ARBA" id="ARBA00022927"/>
    </source>
</evidence>
<keyword evidence="7" id="KW-0997">Cell inner membrane</keyword>
<evidence type="ECO:0000256" key="8">
    <source>
        <dbReference type="ARBA" id="ARBA00022723"/>
    </source>
</evidence>
<dbReference type="InterPro" id="IPR054757">
    <property type="entry name" value="GSPE_N1E"/>
</dbReference>
<dbReference type="Gene3D" id="3.30.300.160">
    <property type="entry name" value="Type II secretion system, protein E, N-terminal domain"/>
    <property type="match status" value="1"/>
</dbReference>